<dbReference type="AlphaFoldDB" id="A0A517QUI5"/>
<organism evidence="3 4">
    <name type="scientific">Thalassoglobus polymorphus</name>
    <dbReference type="NCBI Taxonomy" id="2527994"/>
    <lineage>
        <taxon>Bacteria</taxon>
        <taxon>Pseudomonadati</taxon>
        <taxon>Planctomycetota</taxon>
        <taxon>Planctomycetia</taxon>
        <taxon>Planctomycetales</taxon>
        <taxon>Planctomycetaceae</taxon>
        <taxon>Thalassoglobus</taxon>
    </lineage>
</organism>
<evidence type="ECO:0000256" key="1">
    <source>
        <dbReference type="SAM" id="SignalP"/>
    </source>
</evidence>
<protein>
    <recommendedName>
        <fullName evidence="2">3-keto-alpha-glucoside-1,2-lyase/3-keto-2-hydroxy-glucal hydratase domain-containing protein</fullName>
    </recommendedName>
</protein>
<gene>
    <name evidence="3" type="ORF">Mal48_45760</name>
</gene>
<feature type="domain" description="3-keto-alpha-glucoside-1,2-lyase/3-keto-2-hydroxy-glucal hydratase" evidence="2">
    <location>
        <begin position="247"/>
        <end position="437"/>
    </location>
</feature>
<dbReference type="GO" id="GO:0016787">
    <property type="term" value="F:hydrolase activity"/>
    <property type="evidence" value="ECO:0007669"/>
    <property type="project" value="InterPro"/>
</dbReference>
<evidence type="ECO:0000259" key="2">
    <source>
        <dbReference type="Pfam" id="PF06439"/>
    </source>
</evidence>
<dbReference type="EMBL" id="CP036267">
    <property type="protein sequence ID" value="QDT35300.1"/>
    <property type="molecule type" value="Genomic_DNA"/>
</dbReference>
<keyword evidence="1" id="KW-0732">Signal</keyword>
<name>A0A517QUI5_9PLAN</name>
<keyword evidence="4" id="KW-1185">Reference proteome</keyword>
<dbReference type="OrthoDB" id="257393at2"/>
<dbReference type="Proteomes" id="UP000315724">
    <property type="component" value="Chromosome"/>
</dbReference>
<sequence length="440" mass="49327" precursor="true">MRVTACLLTLTCLCSFAAAENEAPEGYRSLFNGKDLTGWHGMPHFNPDQLAAMSEEDRAAKMKEWNQSISEHWKVEDGAIVNDGHGAYLTTDDSFRDYELLIDYKTVPTADSGIYLKNTPQVQIWDHTHEPAFKHGSDKGSGALWNNSAGAPGKFPTKVMDKPFGEWNQFKIRQIGARTTVWLNGEKVVDNAIMENYWDKERKVPLRASGQIQLQTHGGEIQWRNIAIKEFTPKEAVKILAEERAEGFESIFNGKDLKGWSGPTENYEVVDGSIRCKEGKGGTLHTDKKYADFVASVQFKVPPGGNNGLAIRYPGKGNPAFDGMTELQVLDSEHPKYAKLDPRQYHGSAYGMAPAFRGYLYEPGEWNYQEVTVVGPEITVELNGNIILKTDLSKITDYMHKNKDPKVDTHPGKNLKEGYFGFAGHNDAVQFREVMIKELK</sequence>
<dbReference type="Gene3D" id="2.60.120.560">
    <property type="entry name" value="Exo-inulinase, domain 1"/>
    <property type="match status" value="2"/>
</dbReference>
<dbReference type="KEGG" id="tpol:Mal48_45760"/>
<evidence type="ECO:0000313" key="3">
    <source>
        <dbReference type="EMBL" id="QDT35300.1"/>
    </source>
</evidence>
<dbReference type="InterPro" id="IPR010496">
    <property type="entry name" value="AL/BT2_dom"/>
</dbReference>
<dbReference type="Pfam" id="PF06439">
    <property type="entry name" value="3keto-disac_hyd"/>
    <property type="match status" value="2"/>
</dbReference>
<reference evidence="3 4" key="1">
    <citation type="submission" date="2019-02" db="EMBL/GenBank/DDBJ databases">
        <title>Deep-cultivation of Planctomycetes and their phenomic and genomic characterization uncovers novel biology.</title>
        <authorList>
            <person name="Wiegand S."/>
            <person name="Jogler M."/>
            <person name="Boedeker C."/>
            <person name="Pinto D."/>
            <person name="Vollmers J."/>
            <person name="Rivas-Marin E."/>
            <person name="Kohn T."/>
            <person name="Peeters S.H."/>
            <person name="Heuer A."/>
            <person name="Rast P."/>
            <person name="Oberbeckmann S."/>
            <person name="Bunk B."/>
            <person name="Jeske O."/>
            <person name="Meyerdierks A."/>
            <person name="Storesund J.E."/>
            <person name="Kallscheuer N."/>
            <person name="Luecker S."/>
            <person name="Lage O.M."/>
            <person name="Pohl T."/>
            <person name="Merkel B.J."/>
            <person name="Hornburger P."/>
            <person name="Mueller R.-W."/>
            <person name="Bruemmer F."/>
            <person name="Labrenz M."/>
            <person name="Spormann A.M."/>
            <person name="Op den Camp H."/>
            <person name="Overmann J."/>
            <person name="Amann R."/>
            <person name="Jetten M.S.M."/>
            <person name="Mascher T."/>
            <person name="Medema M.H."/>
            <person name="Devos D.P."/>
            <person name="Kaster A.-K."/>
            <person name="Ovreas L."/>
            <person name="Rohde M."/>
            <person name="Galperin M.Y."/>
            <person name="Jogler C."/>
        </authorList>
    </citation>
    <scope>NUCLEOTIDE SEQUENCE [LARGE SCALE GENOMIC DNA]</scope>
    <source>
        <strain evidence="3 4">Mal48</strain>
    </source>
</reference>
<feature type="domain" description="3-keto-alpha-glucoside-1,2-lyase/3-keto-2-hydroxy-glucal hydratase" evidence="2">
    <location>
        <begin position="26"/>
        <end position="229"/>
    </location>
</feature>
<accession>A0A517QUI5</accession>
<dbReference type="RefSeq" id="WP_145204643.1">
    <property type="nucleotide sequence ID" value="NZ_CP036267.1"/>
</dbReference>
<feature type="signal peptide" evidence="1">
    <location>
        <begin position="1"/>
        <end position="19"/>
    </location>
</feature>
<feature type="chain" id="PRO_5022097520" description="3-keto-alpha-glucoside-1,2-lyase/3-keto-2-hydroxy-glucal hydratase domain-containing protein" evidence="1">
    <location>
        <begin position="20"/>
        <end position="440"/>
    </location>
</feature>
<evidence type="ECO:0000313" key="4">
    <source>
        <dbReference type="Proteomes" id="UP000315724"/>
    </source>
</evidence>
<proteinExistence type="predicted"/>